<evidence type="ECO:0000256" key="1">
    <source>
        <dbReference type="SAM" id="MobiDB-lite"/>
    </source>
</evidence>
<protein>
    <submittedName>
        <fullName evidence="3">Uncharacterized protein</fullName>
    </submittedName>
</protein>
<feature type="transmembrane region" description="Helical" evidence="2">
    <location>
        <begin position="12"/>
        <end position="33"/>
    </location>
</feature>
<comment type="caution">
    <text evidence="3">The sequence shown here is derived from an EMBL/GenBank/DDBJ whole genome shotgun (WGS) entry which is preliminary data.</text>
</comment>
<name>A0A8J3MTU3_9CHLR</name>
<sequence length="161" mass="16888">MTGKAATGTMVGFWTGLFGGLIGFVASLIQIILSPNVVRQATQIMMQQNSTTQNLSQGTAQAIVFWTMVFLMVLGWAFAIGLGSASGALGGVSGRGKVHPVNETPTYGSTPPVETTSPPIEETSHTESVRPAGEASTPPEARPTEPEVRPVNEPPKNEPQV</sequence>
<feature type="compositionally biased region" description="Polar residues" evidence="1">
    <location>
        <begin position="103"/>
        <end position="118"/>
    </location>
</feature>
<accession>A0A8J3MTU3</accession>
<evidence type="ECO:0000313" key="3">
    <source>
        <dbReference type="EMBL" id="GHO44750.1"/>
    </source>
</evidence>
<keyword evidence="2" id="KW-0472">Membrane</keyword>
<feature type="region of interest" description="Disordered" evidence="1">
    <location>
        <begin position="91"/>
        <end position="161"/>
    </location>
</feature>
<keyword evidence="2" id="KW-1133">Transmembrane helix</keyword>
<reference evidence="3" key="1">
    <citation type="submission" date="2020-10" db="EMBL/GenBank/DDBJ databases">
        <title>Taxonomic study of unclassified bacteria belonging to the class Ktedonobacteria.</title>
        <authorList>
            <person name="Yabe S."/>
            <person name="Wang C.M."/>
            <person name="Zheng Y."/>
            <person name="Sakai Y."/>
            <person name="Cavaletti L."/>
            <person name="Monciardini P."/>
            <person name="Donadio S."/>
        </authorList>
    </citation>
    <scope>NUCLEOTIDE SEQUENCE</scope>
    <source>
        <strain evidence="3">SOSP1-1</strain>
    </source>
</reference>
<keyword evidence="4" id="KW-1185">Reference proteome</keyword>
<dbReference type="Proteomes" id="UP000612362">
    <property type="component" value="Unassembled WGS sequence"/>
</dbReference>
<feature type="transmembrane region" description="Helical" evidence="2">
    <location>
        <begin position="63"/>
        <end position="89"/>
    </location>
</feature>
<proteinExistence type="predicted"/>
<dbReference type="AlphaFoldDB" id="A0A8J3MTU3"/>
<keyword evidence="2" id="KW-0812">Transmembrane</keyword>
<gene>
    <name evidence="3" type="ORF">KSX_29130</name>
</gene>
<organism evidence="3 4">
    <name type="scientific">Ktedonospora formicarum</name>
    <dbReference type="NCBI Taxonomy" id="2778364"/>
    <lineage>
        <taxon>Bacteria</taxon>
        <taxon>Bacillati</taxon>
        <taxon>Chloroflexota</taxon>
        <taxon>Ktedonobacteria</taxon>
        <taxon>Ktedonobacterales</taxon>
        <taxon>Ktedonobacteraceae</taxon>
        <taxon>Ktedonospora</taxon>
    </lineage>
</organism>
<evidence type="ECO:0000256" key="2">
    <source>
        <dbReference type="SAM" id="Phobius"/>
    </source>
</evidence>
<evidence type="ECO:0000313" key="4">
    <source>
        <dbReference type="Proteomes" id="UP000612362"/>
    </source>
</evidence>
<dbReference type="EMBL" id="BNJF01000001">
    <property type="protein sequence ID" value="GHO44750.1"/>
    <property type="molecule type" value="Genomic_DNA"/>
</dbReference>